<dbReference type="PANTHER" id="PTHR43877">
    <property type="entry name" value="AMINOALKYLPHOSPHONATE N-ACETYLTRANSFERASE-RELATED-RELATED"/>
    <property type="match status" value="1"/>
</dbReference>
<evidence type="ECO:0000313" key="4">
    <source>
        <dbReference type="EMBL" id="PDO09652.1"/>
    </source>
</evidence>
<proteinExistence type="predicted"/>
<dbReference type="AlphaFoldDB" id="A0A2A6DY86"/>
<dbReference type="Gene3D" id="3.40.630.30">
    <property type="match status" value="1"/>
</dbReference>
<evidence type="ECO:0000256" key="2">
    <source>
        <dbReference type="ARBA" id="ARBA00023315"/>
    </source>
</evidence>
<dbReference type="EMBL" id="MOXJ01000032">
    <property type="protein sequence ID" value="PDO09652.1"/>
    <property type="molecule type" value="Genomic_DNA"/>
</dbReference>
<evidence type="ECO:0000256" key="1">
    <source>
        <dbReference type="ARBA" id="ARBA00022679"/>
    </source>
</evidence>
<keyword evidence="2" id="KW-0012">Acyltransferase</keyword>
<sequence length="174" mass="18857">MGCRVRIRPARETDFPVLYRLVREEVLPYAQQSSPGLRVTPDELRLRLRRSAVLVAVRGASGRRRGGAVIGFVSVIAAPGDRFRADGGDVELKGGDAWIDLIAVARSMQAKGVGSRLIKTAESLAERRGAGRAWVIVDAANRRAMAFYGRHGYADYGAWPTPSHRLMGKSLGGG</sequence>
<feature type="domain" description="N-acetyltransferase" evidence="3">
    <location>
        <begin position="5"/>
        <end position="172"/>
    </location>
</feature>
<accession>A0A2A6DY86</accession>
<dbReference type="CDD" id="cd04301">
    <property type="entry name" value="NAT_SF"/>
    <property type="match status" value="1"/>
</dbReference>
<reference evidence="4 5" key="1">
    <citation type="submission" date="2016-12" db="EMBL/GenBank/DDBJ databases">
        <title>Candidatus Reconcilibacillus cellulovorans genome.</title>
        <authorList>
            <person name="Kolinko S."/>
            <person name="Wu Y.-W."/>
            <person name="Tachea F."/>
            <person name="Denzel E."/>
            <person name="Hiras J."/>
            <person name="Baecker N."/>
            <person name="Chan L.J."/>
            <person name="Eichorst S.A."/>
            <person name="Frey D."/>
            <person name="Adams P.D."/>
            <person name="Pray T."/>
            <person name="Tanjore D."/>
            <person name="Petzold C.J."/>
            <person name="Gladden J.M."/>
            <person name="Simmons B.A."/>
            <person name="Singer S.W."/>
        </authorList>
    </citation>
    <scope>NUCLEOTIDE SEQUENCE [LARGE SCALE GENOMIC DNA]</scope>
    <source>
        <strain evidence="4">JTherm</strain>
    </source>
</reference>
<dbReference type="Proteomes" id="UP000243688">
    <property type="component" value="Unassembled WGS sequence"/>
</dbReference>
<protein>
    <recommendedName>
        <fullName evidence="3">N-acetyltransferase domain-containing protein</fullName>
    </recommendedName>
</protein>
<keyword evidence="1" id="KW-0808">Transferase</keyword>
<dbReference type="InterPro" id="IPR050832">
    <property type="entry name" value="Bact_Acetyltransf"/>
</dbReference>
<dbReference type="PROSITE" id="PS51186">
    <property type="entry name" value="GNAT"/>
    <property type="match status" value="1"/>
</dbReference>
<dbReference type="GO" id="GO:0016747">
    <property type="term" value="F:acyltransferase activity, transferring groups other than amino-acyl groups"/>
    <property type="evidence" value="ECO:0007669"/>
    <property type="project" value="InterPro"/>
</dbReference>
<organism evidence="4 5">
    <name type="scientific">Candidatus Reconcilbacillus cellulovorans</name>
    <dbReference type="NCBI Taxonomy" id="1906605"/>
    <lineage>
        <taxon>Bacteria</taxon>
        <taxon>Bacillati</taxon>
        <taxon>Bacillota</taxon>
        <taxon>Bacilli</taxon>
        <taxon>Bacillales</taxon>
        <taxon>Paenibacillaceae</taxon>
        <taxon>Candidatus Reconcilbacillus</taxon>
    </lineage>
</organism>
<dbReference type="InterPro" id="IPR016181">
    <property type="entry name" value="Acyl_CoA_acyltransferase"/>
</dbReference>
<gene>
    <name evidence="4" type="ORF">BLM47_11470</name>
</gene>
<comment type="caution">
    <text evidence="4">The sequence shown here is derived from an EMBL/GenBank/DDBJ whole genome shotgun (WGS) entry which is preliminary data.</text>
</comment>
<dbReference type="Pfam" id="PF00583">
    <property type="entry name" value="Acetyltransf_1"/>
    <property type="match status" value="1"/>
</dbReference>
<evidence type="ECO:0000313" key="5">
    <source>
        <dbReference type="Proteomes" id="UP000243688"/>
    </source>
</evidence>
<dbReference type="InterPro" id="IPR000182">
    <property type="entry name" value="GNAT_dom"/>
</dbReference>
<dbReference type="SUPFAM" id="SSF55729">
    <property type="entry name" value="Acyl-CoA N-acyltransferases (Nat)"/>
    <property type="match status" value="1"/>
</dbReference>
<evidence type="ECO:0000259" key="3">
    <source>
        <dbReference type="PROSITE" id="PS51186"/>
    </source>
</evidence>
<dbReference type="PANTHER" id="PTHR43877:SF2">
    <property type="entry name" value="AMINOALKYLPHOSPHONATE N-ACETYLTRANSFERASE-RELATED"/>
    <property type="match status" value="1"/>
</dbReference>
<name>A0A2A6DY86_9BACL</name>